<evidence type="ECO:0000313" key="2">
    <source>
        <dbReference type="EMBL" id="GBN74589.1"/>
    </source>
</evidence>
<name>A0A4Y2RH64_ARAVE</name>
<comment type="caution">
    <text evidence="2">The sequence shown here is derived from an EMBL/GenBank/DDBJ whole genome shotgun (WGS) entry which is preliminary data.</text>
</comment>
<evidence type="ECO:0000313" key="4">
    <source>
        <dbReference type="EMBL" id="GBN75272.1"/>
    </source>
</evidence>
<proteinExistence type="predicted"/>
<dbReference type="EMBL" id="BGPR01017147">
    <property type="protein sequence ID" value="GBN75248.1"/>
    <property type="molecule type" value="Genomic_DNA"/>
</dbReference>
<evidence type="ECO:0000313" key="5">
    <source>
        <dbReference type="Proteomes" id="UP000499080"/>
    </source>
</evidence>
<evidence type="ECO:0000313" key="1">
    <source>
        <dbReference type="EMBL" id="GBN74520.1"/>
    </source>
</evidence>
<dbReference type="EMBL" id="BGPR01017155">
    <property type="protein sequence ID" value="GBN75272.1"/>
    <property type="molecule type" value="Genomic_DNA"/>
</dbReference>
<dbReference type="AlphaFoldDB" id="A0A4Y2RH64"/>
<keyword evidence="5" id="KW-1185">Reference proteome</keyword>
<sequence length="115" mass="13021">MSCPLTFPTQSPPLLFGTLFSQAVEQYLQKRKGIFGYNCRYWKKSGESLPSVRNQRRGSGFDTHADSYSSPVPFESILSSAESWSPGKRSSQRLSGVAHDRQTVWVRSLCLCNRR</sequence>
<protein>
    <submittedName>
        <fullName evidence="2">Uncharacterized protein</fullName>
    </submittedName>
</protein>
<evidence type="ECO:0000313" key="3">
    <source>
        <dbReference type="EMBL" id="GBN75248.1"/>
    </source>
</evidence>
<reference evidence="2 5" key="1">
    <citation type="journal article" date="2019" name="Sci. Rep.">
        <title>Orb-weaving spider Araneus ventricosus genome elucidates the spidroin gene catalogue.</title>
        <authorList>
            <person name="Kono N."/>
            <person name="Nakamura H."/>
            <person name="Ohtoshi R."/>
            <person name="Moran D.A.P."/>
            <person name="Shinohara A."/>
            <person name="Yoshida Y."/>
            <person name="Fujiwara M."/>
            <person name="Mori M."/>
            <person name="Tomita M."/>
            <person name="Arakawa K."/>
        </authorList>
    </citation>
    <scope>NUCLEOTIDE SEQUENCE [LARGE SCALE GENOMIC DNA]</scope>
</reference>
<organism evidence="2 5">
    <name type="scientific">Araneus ventricosus</name>
    <name type="common">Orbweaver spider</name>
    <name type="synonym">Epeira ventricosa</name>
    <dbReference type="NCBI Taxonomy" id="182803"/>
    <lineage>
        <taxon>Eukaryota</taxon>
        <taxon>Metazoa</taxon>
        <taxon>Ecdysozoa</taxon>
        <taxon>Arthropoda</taxon>
        <taxon>Chelicerata</taxon>
        <taxon>Arachnida</taxon>
        <taxon>Araneae</taxon>
        <taxon>Araneomorphae</taxon>
        <taxon>Entelegynae</taxon>
        <taxon>Araneoidea</taxon>
        <taxon>Araneidae</taxon>
        <taxon>Araneus</taxon>
    </lineage>
</organism>
<dbReference type="Proteomes" id="UP000499080">
    <property type="component" value="Unassembled WGS sequence"/>
</dbReference>
<accession>A0A4Y2RH64</accession>
<dbReference type="EMBL" id="BGPR01016935">
    <property type="protein sequence ID" value="GBN74589.1"/>
    <property type="molecule type" value="Genomic_DNA"/>
</dbReference>
<dbReference type="EMBL" id="BGPR01016910">
    <property type="protein sequence ID" value="GBN74520.1"/>
    <property type="molecule type" value="Genomic_DNA"/>
</dbReference>
<gene>
    <name evidence="2" type="ORF">AVEN_105301_1</name>
    <name evidence="3" type="ORF">AVEN_124702_1</name>
    <name evidence="1" type="ORF">AVEN_173482_1</name>
    <name evidence="4" type="ORF">AVEN_61492_1</name>
</gene>